<dbReference type="EMBL" id="MN448294">
    <property type="protein sequence ID" value="QFG74834.1"/>
    <property type="molecule type" value="Genomic_DNA"/>
</dbReference>
<evidence type="ECO:0000256" key="1">
    <source>
        <dbReference type="SAM" id="Phobius"/>
    </source>
</evidence>
<dbReference type="Gene3D" id="2.60.120.650">
    <property type="entry name" value="Cupin"/>
    <property type="match status" value="1"/>
</dbReference>
<protein>
    <recommendedName>
        <fullName evidence="2">Cupin-like domain-containing protein</fullName>
    </recommendedName>
</protein>
<feature type="transmembrane region" description="Helical" evidence="1">
    <location>
        <begin position="6"/>
        <end position="25"/>
    </location>
</feature>
<organism evidence="3">
    <name type="scientific">Megaviridae environmental sample</name>
    <dbReference type="NCBI Taxonomy" id="1737588"/>
    <lineage>
        <taxon>Viruses</taxon>
        <taxon>Varidnaviria</taxon>
        <taxon>Bamfordvirae</taxon>
        <taxon>Nucleocytoviricota</taxon>
        <taxon>Megaviricetes</taxon>
        <taxon>Imitervirales</taxon>
        <taxon>Mimiviridae</taxon>
        <taxon>environmental samples</taxon>
    </lineage>
</organism>
<proteinExistence type="predicted"/>
<dbReference type="InterPro" id="IPR041667">
    <property type="entry name" value="Cupin_8"/>
</dbReference>
<keyword evidence="1" id="KW-0472">Membrane</keyword>
<sequence>MENIFLHIVVFCVVLFLYIHINFHLKTSDDLEVYTIEQPSKDKLEEICNIKQPLSFEYFINDQELFKSSMISTYAAFDVKVYDKSKQDSIPLTIDLTNKLFSKDTNANFYTENNEEFLEETGLIKRFKYNDAFLRPNFVSNCYYDFLYGSDNVTTPLKYELNCRNYFFVKHGSLKIKLAPPKNAKYLYTTKDYGYFSFYSPVDPWNIQEKYKPNFNKIKWLELDIKKDNIVFIPPYWWYSFQFTQETEVLSFKYRTFMNNIAILPELAINLLQNNNTKFKVFENLLDNKTT</sequence>
<accession>A0A5J6VN23</accession>
<dbReference type="Pfam" id="PF13621">
    <property type="entry name" value="Cupin_8"/>
    <property type="match status" value="1"/>
</dbReference>
<keyword evidence="1" id="KW-1133">Transmembrane helix</keyword>
<evidence type="ECO:0000313" key="3">
    <source>
        <dbReference type="EMBL" id="QFG74834.1"/>
    </source>
</evidence>
<evidence type="ECO:0000259" key="2">
    <source>
        <dbReference type="Pfam" id="PF13621"/>
    </source>
</evidence>
<feature type="domain" description="Cupin-like" evidence="2">
    <location>
        <begin position="84"/>
        <end position="246"/>
    </location>
</feature>
<name>A0A5J6VN23_9VIRU</name>
<dbReference type="SUPFAM" id="SSF51197">
    <property type="entry name" value="Clavaminate synthase-like"/>
    <property type="match status" value="1"/>
</dbReference>
<reference evidence="3" key="1">
    <citation type="journal article" date="2019" name="Philos. Trans. R. Soc. Lond., B, Biol. Sci.">
        <title>Targeted metagenomic recovery of four divergent viruses reveals shared and distinctive characteristics of giant viruses of marine eukaryotes.</title>
        <authorList>
            <person name="Needham D.M."/>
            <person name="Poirier C."/>
            <person name="Hehenberger E."/>
            <person name="Jimenez V."/>
            <person name="Swalwell J.E."/>
            <person name="Santoro A.E."/>
            <person name="Worden A.Z."/>
        </authorList>
    </citation>
    <scope>NUCLEOTIDE SEQUENCE</scope>
    <source>
        <strain evidence="3">OPacV-421</strain>
    </source>
</reference>
<keyword evidence="1" id="KW-0812">Transmembrane</keyword>